<feature type="domain" description="AAA+ ATPase" evidence="2">
    <location>
        <begin position="408"/>
        <end position="539"/>
    </location>
</feature>
<name>A0AB34JQG8_PRYPA</name>
<dbReference type="InterPro" id="IPR011704">
    <property type="entry name" value="ATPase_dyneun-rel_AAA"/>
</dbReference>
<dbReference type="FunFam" id="3.40.50.300:FF:000587">
    <property type="entry name" value="von Willebrand factor A domain containing 8"/>
    <property type="match status" value="1"/>
</dbReference>
<reference evidence="3 4" key="1">
    <citation type="journal article" date="2024" name="Science">
        <title>Giant polyketide synthase enzymes in the biosynthesis of giant marine polyether toxins.</title>
        <authorList>
            <person name="Fallon T.R."/>
            <person name="Shende V.V."/>
            <person name="Wierzbicki I.H."/>
            <person name="Pendleton A.L."/>
            <person name="Watervoot N.F."/>
            <person name="Auber R.P."/>
            <person name="Gonzalez D.J."/>
            <person name="Wisecaver J.H."/>
            <person name="Moore B.S."/>
        </authorList>
    </citation>
    <scope>NUCLEOTIDE SEQUENCE [LARGE SCALE GENOMIC DNA]</scope>
    <source>
        <strain evidence="3 4">12B1</strain>
    </source>
</reference>
<dbReference type="EMBL" id="JBGBPQ010000006">
    <property type="protein sequence ID" value="KAL1523378.1"/>
    <property type="molecule type" value="Genomic_DNA"/>
</dbReference>
<evidence type="ECO:0000256" key="1">
    <source>
        <dbReference type="SAM" id="MobiDB-lite"/>
    </source>
</evidence>
<keyword evidence="4" id="KW-1185">Reference proteome</keyword>
<evidence type="ECO:0000259" key="2">
    <source>
        <dbReference type="SMART" id="SM00382"/>
    </source>
</evidence>
<organism evidence="3 4">
    <name type="scientific">Prymnesium parvum</name>
    <name type="common">Toxic golden alga</name>
    <dbReference type="NCBI Taxonomy" id="97485"/>
    <lineage>
        <taxon>Eukaryota</taxon>
        <taxon>Haptista</taxon>
        <taxon>Haptophyta</taxon>
        <taxon>Prymnesiophyceae</taxon>
        <taxon>Prymnesiales</taxon>
        <taxon>Prymnesiaceae</taxon>
        <taxon>Prymnesium</taxon>
    </lineage>
</organism>
<comment type="caution">
    <text evidence="3">The sequence shown here is derived from an EMBL/GenBank/DDBJ whole genome shotgun (WGS) entry which is preliminary data.</text>
</comment>
<dbReference type="PANTHER" id="PTHR21610">
    <property type="entry name" value="VON WILLEBRAND FACTOR A DOMAIN-CONTAINING PROTEIN 8"/>
    <property type="match status" value="1"/>
</dbReference>
<dbReference type="Gene3D" id="3.40.50.300">
    <property type="entry name" value="P-loop containing nucleotide triphosphate hydrolases"/>
    <property type="match status" value="3"/>
</dbReference>
<dbReference type="InterPro" id="IPR027417">
    <property type="entry name" value="P-loop_NTPase"/>
</dbReference>
<dbReference type="SUPFAM" id="SSF53300">
    <property type="entry name" value="vWA-like"/>
    <property type="match status" value="1"/>
</dbReference>
<evidence type="ECO:0000313" key="3">
    <source>
        <dbReference type="EMBL" id="KAL1523378.1"/>
    </source>
</evidence>
<dbReference type="PANTHER" id="PTHR21610:SF9">
    <property type="entry name" value="VON WILLEBRAND FACTOR A DOMAIN-CONTAINING PROTEIN 8"/>
    <property type="match status" value="1"/>
</dbReference>
<dbReference type="InterPro" id="IPR036465">
    <property type="entry name" value="vWFA_dom_sf"/>
</dbReference>
<evidence type="ECO:0000313" key="4">
    <source>
        <dbReference type="Proteomes" id="UP001515480"/>
    </source>
</evidence>
<feature type="compositionally biased region" description="Gly residues" evidence="1">
    <location>
        <begin position="595"/>
        <end position="605"/>
    </location>
</feature>
<feature type="region of interest" description="Disordered" evidence="1">
    <location>
        <begin position="590"/>
        <end position="675"/>
    </location>
</feature>
<feature type="compositionally biased region" description="Pro residues" evidence="1">
    <location>
        <begin position="659"/>
        <end position="670"/>
    </location>
</feature>
<proteinExistence type="predicted"/>
<dbReference type="Proteomes" id="UP001515480">
    <property type="component" value="Unassembled WGS sequence"/>
</dbReference>
<dbReference type="GO" id="GO:0005737">
    <property type="term" value="C:cytoplasm"/>
    <property type="evidence" value="ECO:0007669"/>
    <property type="project" value="TreeGrafter"/>
</dbReference>
<dbReference type="GO" id="GO:0005524">
    <property type="term" value="F:ATP binding"/>
    <property type="evidence" value="ECO:0007669"/>
    <property type="project" value="InterPro"/>
</dbReference>
<accession>A0AB34JQG8</accession>
<dbReference type="Pfam" id="PF07728">
    <property type="entry name" value="AAA_5"/>
    <property type="match status" value="3"/>
</dbReference>
<feature type="compositionally biased region" description="Low complexity" evidence="1">
    <location>
        <begin position="606"/>
        <end position="619"/>
    </location>
</feature>
<protein>
    <recommendedName>
        <fullName evidence="2">AAA+ ATPase domain-containing protein</fullName>
    </recommendedName>
</protein>
<dbReference type="SUPFAM" id="SSF52540">
    <property type="entry name" value="P-loop containing nucleoside triphosphate hydrolases"/>
    <property type="match status" value="3"/>
</dbReference>
<dbReference type="GO" id="GO:0016887">
    <property type="term" value="F:ATP hydrolysis activity"/>
    <property type="evidence" value="ECO:0007669"/>
    <property type="project" value="InterPro"/>
</dbReference>
<dbReference type="InterPro" id="IPR003593">
    <property type="entry name" value="AAA+_ATPase"/>
</dbReference>
<dbReference type="SMART" id="SM00382">
    <property type="entry name" value="AAA"/>
    <property type="match status" value="2"/>
</dbReference>
<feature type="domain" description="AAA+ ATPase" evidence="2">
    <location>
        <begin position="803"/>
        <end position="964"/>
    </location>
</feature>
<gene>
    <name evidence="3" type="ORF">AB1Y20_018321</name>
</gene>
<dbReference type="InterPro" id="IPR039891">
    <property type="entry name" value="VWA8"/>
</dbReference>
<sequence length="1959" mass="207067">MSMAARRLRLLAAQCAPPPRALALSHARAAGAAYSTASVQLGDVRVPLPARPARPELSAVASGVRGVPWEDSAPALEDVQWMMKKLLLKQDVFLLGSHPAYLRQLAFRFAEVVQREVEYVSISRDTTEADLKQRREMVRDARGATVRYVNQPVVEAALHGRLLVLEGLEKAERNLLPIINNLLENREMALEDGSFLVHPARYDSLLAGGVGAAALSSRRLLRVSPQFMVVALGLPVPRFPGAPLDPPLRSRFQARAVRPPPAAERKARLPSLGAAVDAIDTLDALHALREGGAADYARPCAPALGVLSLGAMGAAWPHAPPPRLLRRLLPHAESDEEVAAVLERFGLGGGGDVHDESAAGYVLRERSEGGGEVRTPLAVGAAAAAADALVRLPRHVGLCAAMVQDHAVGMDVCLLGGKGCGKTAVVQRFAATLGYEPMTVYCYSEMSARDLLQRRATDPSGSTVWRHSEAVRAALNGDLLVLDGIHRLPAGILAATLGRLISDRAVQLPDGTRLVSASHYATLLSRGATSGQLDAARVLRVHPAFRIVATAEPPPQWGGDPSDRASAWLGSEVLGLFHFHVVSPLTPEEQARGARGAGEGGGSCDGGLDLLASRSGGVADARDGRDRQRRALTAPQLPPPPPARASDGQPRLRLTQPQAPRPPPPPPPPSLLRLRYPPTRLALPRRSTRALLRIARHAAAFPRRTRDVIVREASGAHGSLSAEAHAALHQLMNSAAIPPSSPDAAAVQPVVEEGASGRTLRVGDVHVDGISPPPRPELVPEVTYFDSAHHTRALAALLRDYVLGQHMLLIGTQGVGKNKVTDRMLQLLQREREYMQLHRDTTVAALTQTPTLVDGELAWEDSPLVRALTHGRVLVLDEADKAPLEVVCVLRSLLEEGRMLLADGRRVVPAASGGGEHEDLLRISPHFVAIVLANRPGVPFLGNDFFRECGDVLSCHVLDNPQLDSELELLSAYGPSVPPALLRRVGGVFRELRQLSEQGTLSYPYSTREAVNLVRHLEQFPHDGLLGAAENVFAFDAHQPQVAAILGGVLRRHGIPAAVGSGGFAVELAEETPLQSEAVEEWLPAESADMLLPITTRALEAGVSWELERGAAAPSDGWQQGRMRVFSEEISRWRLPCGLKPSSAVSMAVAADGSSHVLVARGSSLLLLSFSADGQTYVPTPVGGGRRARAEVEGATLHATPASAGGGLLLHLPAAAELLWLRPLLSADAAGEAEAGVAAASGKEGGGSAFLDAELLSVVSLELPREFKAGGAAAASFLEHAFRSPPDAAGAALSAGSAAGGAGSLHLCASGGEAVHLARVGARRGGALTLSTARAPPSLVAPPAALLPLGSHAALLAGADARCVVVTWPDEPRGARLSLLPARRLRLAARALADLRDGVGALLQGEAKAGLGGAAASHGMWVELAPLLRRGGERAFAFAYPSASAASPTAACFSADADDGAAEEGGGEAAAAEDGSARVPMLVVGMPAGEHGEPAELQLIDLAAGRRRAIPLLPAEASSQSKGGAKAEGEMEVLRLAAADKGHRVLSLHRSGEMVLWHAAPREALTPGLDEWKAIVGLGKKSAGAAAAPSVIHDFPSPKPATMPKHGKHDPTGAPHVGGNTWAGGTGGRDTAGLGGKGGPYRLSDGNPIHQISDEEKASVSKETLKAMREMAEQAYRKRLKEIDMSEGDAASYRSFYSLVAEQVTQLRTLLSSREARASERTWLRRQTHGDLDEARIVDGMAGDAMVYKRRAEQPPPEGAPHLKPKLLRFVMDLSGSMYYFNNYDERLTRTLQTAVMIMEAFAGFEHKYHYALVGHSGDGPCMPFVGYGEPPGNEKHRLAVVKRMAAHTQFCASGDHTLEATRDAIAEAAGHSECDEAFVFVLSDANLERYGIRPEHLAQELVANPRVHAHAIFISSMGGAAERLKEAMPPGRCSICLNAKDVPAAFQTAFKASILKGV</sequence>